<evidence type="ECO:0000256" key="3">
    <source>
        <dbReference type="SAM" id="MobiDB-lite"/>
    </source>
</evidence>
<dbReference type="Gene3D" id="1.20.120.1240">
    <property type="entry name" value="Dynamin, middle domain"/>
    <property type="match status" value="1"/>
</dbReference>
<dbReference type="GO" id="GO:0005737">
    <property type="term" value="C:cytoplasm"/>
    <property type="evidence" value="ECO:0007669"/>
    <property type="project" value="TreeGrafter"/>
</dbReference>
<dbReference type="GO" id="GO:0005886">
    <property type="term" value="C:plasma membrane"/>
    <property type="evidence" value="ECO:0007669"/>
    <property type="project" value="TreeGrafter"/>
</dbReference>
<comment type="caution">
    <text evidence="6">The sequence shown here is derived from an EMBL/GenBank/DDBJ whole genome shotgun (WGS) entry which is preliminary data.</text>
</comment>
<evidence type="ECO:0000259" key="4">
    <source>
        <dbReference type="PROSITE" id="PS51388"/>
    </source>
</evidence>
<dbReference type="InterPro" id="IPR020850">
    <property type="entry name" value="GED_dom"/>
</dbReference>
<dbReference type="GO" id="GO:0005874">
    <property type="term" value="C:microtubule"/>
    <property type="evidence" value="ECO:0007669"/>
    <property type="project" value="TreeGrafter"/>
</dbReference>
<proteinExistence type="predicted"/>
<dbReference type="AlphaFoldDB" id="A0A9P6D0J9"/>
<sequence>MSSTASSTPRTSPGPMANGSAKQRDEVGLSNPKLSQGRRRMLDLVNKLHSTGVQVDIDLPQIAVIGSQSAGKSSLIEAISGITLPRAAGTCTRCPTECRLSRSDDPWQCIVSLRFITDADGQPLGQARNERFGSIIHNKSEVEERIRRAQLAILNPKVPAKTFLDDDTSDRPGDAQLSFSLNAVTLQISGPDVADLSFCDLPGLIASVSSNRGSNNDIQLVQSLVTAYIKKPSCIILLTVACETDFENQGAHRLAKQFDPDGKRTIGVLTKPDRIPVGEENNWLPFIRNEKETLENNWYSVKQPSSNDLKSNPTWADARKMENDFFSSKAPWCDLDSIYQKYLRTSNLVDRLSSVLSDLISKRLPQIQDELEKAILNARDLLSQLPRAPSSDPRSEIATLLHGFTSDLTRHVDGVSDDAESIFGHGIGLIQAMRPAQDRFRRAIRATAPNFIPFEKRDVDEKRVPSSFSHTVDGEDGEDNDESEDEGSVQSEEPDNHVVSRKRKHPPSNKIYIDEVLERAHRARTRELPGNYPFVVQKNFIDKIIKEWHAPAQILCKTVHSTVHEHIKNLIRKHFAEFGQGHLEQRVKNIIQQHMKQCLERAEERIKWLMELEASPFSLNTHYLSDYKAKYLAHYKGARDECNRSHLTKAIQVYANQSKPQPPQQKGANTVIPSTEMTGIAKILTGLAEIGMTGVKPEDLANLLPPDRMEPALVIMADVRAYFQVAYKRFADLVPLALDRELVRGAGDADHVLSILYKHLGVNGEEGARICKELSEESPQVAGRRVDLEKKLERLEIASGELLAIGF</sequence>
<dbReference type="EMBL" id="MU155214">
    <property type="protein sequence ID" value="KAF9479395.1"/>
    <property type="molecule type" value="Genomic_DNA"/>
</dbReference>
<feature type="region of interest" description="Disordered" evidence="3">
    <location>
        <begin position="1"/>
        <end position="35"/>
    </location>
</feature>
<dbReference type="Proteomes" id="UP000807469">
    <property type="component" value="Unassembled WGS sequence"/>
</dbReference>
<dbReference type="CDD" id="cd08771">
    <property type="entry name" value="DLP_1"/>
    <property type="match status" value="1"/>
</dbReference>
<keyword evidence="7" id="KW-1185">Reference proteome</keyword>
<dbReference type="PANTHER" id="PTHR11566">
    <property type="entry name" value="DYNAMIN"/>
    <property type="match status" value="1"/>
</dbReference>
<dbReference type="InterPro" id="IPR027417">
    <property type="entry name" value="P-loop_NTPase"/>
</dbReference>
<evidence type="ECO:0000313" key="7">
    <source>
        <dbReference type="Proteomes" id="UP000807469"/>
    </source>
</evidence>
<name>A0A9P6D0J9_9AGAR</name>
<feature type="compositionally biased region" description="Acidic residues" evidence="3">
    <location>
        <begin position="474"/>
        <end position="487"/>
    </location>
</feature>
<dbReference type="SMART" id="SM00053">
    <property type="entry name" value="DYNc"/>
    <property type="match status" value="1"/>
</dbReference>
<evidence type="ECO:0000313" key="6">
    <source>
        <dbReference type="EMBL" id="KAF9479395.1"/>
    </source>
</evidence>
<gene>
    <name evidence="6" type="ORF">BDN70DRAFT_878878</name>
</gene>
<dbReference type="GO" id="GO:0031623">
    <property type="term" value="P:receptor internalization"/>
    <property type="evidence" value="ECO:0007669"/>
    <property type="project" value="TreeGrafter"/>
</dbReference>
<dbReference type="Gene3D" id="3.40.50.300">
    <property type="entry name" value="P-loop containing nucleotide triphosphate hydrolases"/>
    <property type="match status" value="1"/>
</dbReference>
<keyword evidence="1" id="KW-0547">Nucleotide-binding</keyword>
<dbReference type="Pfam" id="PF01031">
    <property type="entry name" value="Dynamin_M"/>
    <property type="match status" value="2"/>
</dbReference>
<protein>
    <submittedName>
        <fullName evidence="6">Uncharacterized protein</fullName>
    </submittedName>
</protein>
<organism evidence="6 7">
    <name type="scientific">Pholiota conissans</name>
    <dbReference type="NCBI Taxonomy" id="109636"/>
    <lineage>
        <taxon>Eukaryota</taxon>
        <taxon>Fungi</taxon>
        <taxon>Dikarya</taxon>
        <taxon>Basidiomycota</taxon>
        <taxon>Agaricomycotina</taxon>
        <taxon>Agaricomycetes</taxon>
        <taxon>Agaricomycetidae</taxon>
        <taxon>Agaricales</taxon>
        <taxon>Agaricineae</taxon>
        <taxon>Strophariaceae</taxon>
        <taxon>Pholiota</taxon>
    </lineage>
</organism>
<dbReference type="OrthoDB" id="5061070at2759"/>
<accession>A0A9P6D0J9</accession>
<dbReference type="PROSITE" id="PS51388">
    <property type="entry name" value="GED"/>
    <property type="match status" value="1"/>
</dbReference>
<evidence type="ECO:0000256" key="2">
    <source>
        <dbReference type="ARBA" id="ARBA00023134"/>
    </source>
</evidence>
<reference evidence="6" key="1">
    <citation type="submission" date="2020-11" db="EMBL/GenBank/DDBJ databases">
        <authorList>
            <consortium name="DOE Joint Genome Institute"/>
            <person name="Ahrendt S."/>
            <person name="Riley R."/>
            <person name="Andreopoulos W."/>
            <person name="Labutti K."/>
            <person name="Pangilinan J."/>
            <person name="Ruiz-Duenas F.J."/>
            <person name="Barrasa J.M."/>
            <person name="Sanchez-Garcia M."/>
            <person name="Camarero S."/>
            <person name="Miyauchi S."/>
            <person name="Serrano A."/>
            <person name="Linde D."/>
            <person name="Babiker R."/>
            <person name="Drula E."/>
            <person name="Ayuso-Fernandez I."/>
            <person name="Pacheco R."/>
            <person name="Padilla G."/>
            <person name="Ferreira P."/>
            <person name="Barriuso J."/>
            <person name="Kellner H."/>
            <person name="Castanera R."/>
            <person name="Alfaro M."/>
            <person name="Ramirez L."/>
            <person name="Pisabarro A.G."/>
            <person name="Kuo A."/>
            <person name="Tritt A."/>
            <person name="Lipzen A."/>
            <person name="He G."/>
            <person name="Yan M."/>
            <person name="Ng V."/>
            <person name="Cullen D."/>
            <person name="Martin F."/>
            <person name="Rosso M.-N."/>
            <person name="Henrissat B."/>
            <person name="Hibbett D."/>
            <person name="Martinez A.T."/>
            <person name="Grigoriev I.V."/>
        </authorList>
    </citation>
    <scope>NUCLEOTIDE SEQUENCE</scope>
    <source>
        <strain evidence="6">CIRM-BRFM 674</strain>
    </source>
</reference>
<feature type="compositionally biased region" description="Low complexity" evidence="3">
    <location>
        <begin position="1"/>
        <end position="15"/>
    </location>
</feature>
<feature type="region of interest" description="Disordered" evidence="3">
    <location>
        <begin position="462"/>
        <end position="505"/>
    </location>
</feature>
<dbReference type="Pfam" id="PF02212">
    <property type="entry name" value="GED"/>
    <property type="match status" value="1"/>
</dbReference>
<dbReference type="GO" id="GO:0005525">
    <property type="term" value="F:GTP binding"/>
    <property type="evidence" value="ECO:0007669"/>
    <property type="project" value="InterPro"/>
</dbReference>
<dbReference type="InterPro" id="IPR003130">
    <property type="entry name" value="GED"/>
</dbReference>
<dbReference type="InterPro" id="IPR000375">
    <property type="entry name" value="Dynamin_stalk"/>
</dbReference>
<evidence type="ECO:0000256" key="1">
    <source>
        <dbReference type="ARBA" id="ARBA00022741"/>
    </source>
</evidence>
<dbReference type="InterPro" id="IPR030381">
    <property type="entry name" value="G_DYNAMIN_dom"/>
</dbReference>
<dbReference type="SUPFAM" id="SSF52540">
    <property type="entry name" value="P-loop containing nucleoside triphosphate hydrolases"/>
    <property type="match status" value="1"/>
</dbReference>
<dbReference type="InterPro" id="IPR045063">
    <property type="entry name" value="Dynamin_N"/>
</dbReference>
<dbReference type="GO" id="GO:0003924">
    <property type="term" value="F:GTPase activity"/>
    <property type="evidence" value="ECO:0007669"/>
    <property type="project" value="InterPro"/>
</dbReference>
<dbReference type="InterPro" id="IPR001401">
    <property type="entry name" value="Dynamin_GTPase"/>
</dbReference>
<dbReference type="Pfam" id="PF00350">
    <property type="entry name" value="Dynamin_N"/>
    <property type="match status" value="1"/>
</dbReference>
<evidence type="ECO:0000259" key="5">
    <source>
        <dbReference type="PROSITE" id="PS51718"/>
    </source>
</evidence>
<dbReference type="PRINTS" id="PR00195">
    <property type="entry name" value="DYNAMIN"/>
</dbReference>
<dbReference type="InterPro" id="IPR022812">
    <property type="entry name" value="Dynamin"/>
</dbReference>
<feature type="domain" description="Dynamin-type G" evidence="5">
    <location>
        <begin position="56"/>
        <end position="365"/>
    </location>
</feature>
<dbReference type="GO" id="GO:0008017">
    <property type="term" value="F:microtubule binding"/>
    <property type="evidence" value="ECO:0007669"/>
    <property type="project" value="TreeGrafter"/>
</dbReference>
<feature type="domain" description="GED" evidence="4">
    <location>
        <begin position="712"/>
        <end position="807"/>
    </location>
</feature>
<keyword evidence="2" id="KW-0342">GTP-binding</keyword>
<dbReference type="PANTHER" id="PTHR11566:SF131">
    <property type="entry name" value="GTPASE, PUTATIVE (AFU_ORTHOLOGUE AFUA_6G07630)-RELATED"/>
    <property type="match status" value="1"/>
</dbReference>
<dbReference type="PROSITE" id="PS51718">
    <property type="entry name" value="G_DYNAMIN_2"/>
    <property type="match status" value="1"/>
</dbReference>